<dbReference type="PANTHER" id="PTHR47672">
    <property type="entry name" value="E3 UBIQUITIN-PROTEIN LIGASE SNT2"/>
    <property type="match status" value="1"/>
</dbReference>
<keyword evidence="8" id="KW-1185">Reference proteome</keyword>
<dbReference type="OrthoDB" id="336088at2759"/>
<feature type="compositionally biased region" description="Polar residues" evidence="5">
    <location>
        <begin position="68"/>
        <end position="83"/>
    </location>
</feature>
<dbReference type="Proteomes" id="UP000245609">
    <property type="component" value="Unassembled WGS sequence"/>
</dbReference>
<dbReference type="PROSITE" id="PS51156">
    <property type="entry name" value="ELM2"/>
    <property type="match status" value="1"/>
</dbReference>
<evidence type="ECO:0000256" key="3">
    <source>
        <dbReference type="ARBA" id="ARBA00022833"/>
    </source>
</evidence>
<dbReference type="InterPro" id="IPR029617">
    <property type="entry name" value="Snt2"/>
</dbReference>
<keyword evidence="1" id="KW-0479">Metal-binding</keyword>
<dbReference type="InterPro" id="IPR009057">
    <property type="entry name" value="Homeodomain-like_sf"/>
</dbReference>
<name>A0A2T9ZD87_9FUNG</name>
<evidence type="ECO:0000313" key="7">
    <source>
        <dbReference type="EMBL" id="PVV02564.1"/>
    </source>
</evidence>
<feature type="domain" description="ELM2" evidence="6">
    <location>
        <begin position="474"/>
        <end position="610"/>
    </location>
</feature>
<feature type="compositionally biased region" description="Basic residues" evidence="5">
    <location>
        <begin position="494"/>
        <end position="517"/>
    </location>
</feature>
<dbReference type="PANTHER" id="PTHR47672:SF1">
    <property type="entry name" value="E3 UBIQUITIN-PROTEIN LIGASE SNT2"/>
    <property type="match status" value="1"/>
</dbReference>
<reference evidence="7 8" key="1">
    <citation type="journal article" date="2018" name="MBio">
        <title>Comparative Genomics Reveals the Core Gene Toolbox for the Fungus-Insect Symbiosis.</title>
        <authorList>
            <person name="Wang Y."/>
            <person name="Stata M."/>
            <person name="Wang W."/>
            <person name="Stajich J.E."/>
            <person name="White M.M."/>
            <person name="Moncalvo J.M."/>
        </authorList>
    </citation>
    <scope>NUCLEOTIDE SEQUENCE [LARGE SCALE GENOMIC DNA]</scope>
    <source>
        <strain evidence="7 8">SC-DP-2</strain>
    </source>
</reference>
<accession>A0A2T9ZD87</accession>
<feature type="region of interest" description="Disordered" evidence="5">
    <location>
        <begin position="68"/>
        <end position="95"/>
    </location>
</feature>
<dbReference type="InterPro" id="IPR043151">
    <property type="entry name" value="BAH_sf"/>
</dbReference>
<dbReference type="EMBL" id="MBFS01000413">
    <property type="protein sequence ID" value="PVV02564.1"/>
    <property type="molecule type" value="Genomic_DNA"/>
</dbReference>
<evidence type="ECO:0000256" key="4">
    <source>
        <dbReference type="ARBA" id="ARBA00023242"/>
    </source>
</evidence>
<evidence type="ECO:0000256" key="5">
    <source>
        <dbReference type="SAM" id="MobiDB-lite"/>
    </source>
</evidence>
<comment type="caution">
    <text evidence="7">The sequence shown here is derived from an EMBL/GenBank/DDBJ whole genome shotgun (WGS) entry which is preliminary data.</text>
</comment>
<dbReference type="InterPro" id="IPR011011">
    <property type="entry name" value="Znf_FYVE_PHD"/>
</dbReference>
<dbReference type="Gene3D" id="2.30.30.490">
    <property type="match status" value="1"/>
</dbReference>
<dbReference type="InterPro" id="IPR013083">
    <property type="entry name" value="Znf_RING/FYVE/PHD"/>
</dbReference>
<feature type="region of interest" description="Disordered" evidence="5">
    <location>
        <begin position="486"/>
        <end position="530"/>
    </location>
</feature>
<dbReference type="Gene3D" id="3.30.40.10">
    <property type="entry name" value="Zinc/RING finger domain, C3HC4 (zinc finger)"/>
    <property type="match status" value="1"/>
</dbReference>
<dbReference type="InterPro" id="IPR000949">
    <property type="entry name" value="ELM2_dom"/>
</dbReference>
<evidence type="ECO:0000256" key="2">
    <source>
        <dbReference type="ARBA" id="ARBA00022771"/>
    </source>
</evidence>
<gene>
    <name evidence="7" type="ORF">BB560_002978</name>
</gene>
<dbReference type="GO" id="GO:0008270">
    <property type="term" value="F:zinc ion binding"/>
    <property type="evidence" value="ECO:0007669"/>
    <property type="project" value="UniProtKB-KW"/>
</dbReference>
<feature type="region of interest" description="Disordered" evidence="5">
    <location>
        <begin position="785"/>
        <end position="807"/>
    </location>
</feature>
<dbReference type="SMART" id="SM00249">
    <property type="entry name" value="PHD"/>
    <property type="match status" value="2"/>
</dbReference>
<dbReference type="SUPFAM" id="SSF46689">
    <property type="entry name" value="Homeodomain-like"/>
    <property type="match status" value="1"/>
</dbReference>
<protein>
    <recommendedName>
        <fullName evidence="6">ELM2 domain-containing protein</fullName>
    </recommendedName>
</protein>
<dbReference type="InterPro" id="IPR001025">
    <property type="entry name" value="BAH_dom"/>
</dbReference>
<evidence type="ECO:0000313" key="8">
    <source>
        <dbReference type="Proteomes" id="UP000245609"/>
    </source>
</evidence>
<proteinExistence type="predicted"/>
<evidence type="ECO:0000259" key="6">
    <source>
        <dbReference type="PROSITE" id="PS51156"/>
    </source>
</evidence>
<dbReference type="GO" id="GO:0048189">
    <property type="term" value="C:Lid2 complex"/>
    <property type="evidence" value="ECO:0007669"/>
    <property type="project" value="TreeGrafter"/>
</dbReference>
<feature type="compositionally biased region" description="Low complexity" evidence="5">
    <location>
        <begin position="410"/>
        <end position="428"/>
    </location>
</feature>
<dbReference type="Pfam" id="PF01426">
    <property type="entry name" value="BAH"/>
    <property type="match status" value="1"/>
</dbReference>
<keyword evidence="4" id="KW-0539">Nucleus</keyword>
<organism evidence="7 8">
    <name type="scientific">Smittium megazygosporum</name>
    <dbReference type="NCBI Taxonomy" id="133381"/>
    <lineage>
        <taxon>Eukaryota</taxon>
        <taxon>Fungi</taxon>
        <taxon>Fungi incertae sedis</taxon>
        <taxon>Zoopagomycota</taxon>
        <taxon>Kickxellomycotina</taxon>
        <taxon>Harpellomycetes</taxon>
        <taxon>Harpellales</taxon>
        <taxon>Legeriomycetaceae</taxon>
        <taxon>Smittium</taxon>
    </lineage>
</organism>
<keyword evidence="2" id="KW-0863">Zinc-finger</keyword>
<dbReference type="GO" id="GO:0036205">
    <property type="term" value="P:histone catabolic process"/>
    <property type="evidence" value="ECO:0007669"/>
    <property type="project" value="TreeGrafter"/>
</dbReference>
<keyword evidence="3" id="KW-0862">Zinc</keyword>
<sequence length="1665" mass="188821">MSKPRRFQLKACYPPYSEVPSKVILPGGIEISIDDYVYIHGNIHDSRYTIGRVVEFIGSDYSIPRTRSLTNKRATQEPIPSSTSEKKQKSFYSPSPLENEALPNSYINTNSPNIKPGLDSSVQLSKVASEDYKDNHLLTAPTNDDSLNKKRLRSESTTGSAMKCDNISDFMVKPVVKTVFSDDIQLKIACFIRQIDLDDRKTHNLDHKRLVAIMKTEVHSLTLFRGKCTVQHSSQIKNLNSFKRLQDHFYYNTLYDTFIPRLYDVIPVSSVLNVPRQVKQKLLDTYKFIFCEQDKTNDLTQKTRICVICSEWCPSDESINCSECRSPIHWKCLSPPLTRDPPKGYALQCAPCIKLIDENRSKKKFEMVDRKARIRKSASLNPDPHNPTSSSSSSTHGSSSITPNLVTNEKSFLSESNHSNSSKEGSPSQKESLPFKKRKISENYNKLIWPFRYLGVFCNIESVLFDDVNIGPVSGSRVGKNYQAYVPDFDNAKPKPKPNRSRRVRRFTKNKSKKKNTLSKTPSHESDDDEYEISRFVSSYLTVYEQPNASEENSDTQFDDYMERASLIFKNHMAKYIDFGSDNAMYAALQTLTVNSRNYTVALEEASKYPEKYMQITFGRIHKPGYSSIKNIPEPNINQEKQVSGLGYSSLRSTVKDSVDDGTLVDKSILSDERKSQPSSFSKPKSQLIWNKDDDIAEDGGIFPLLAQQTSTKFYGPFDPIYDENKSYLEQFYEWTDADIKKLEELFYTYGHDFIPIYKALPHIPRKAVLLRYFKLYSEDKYVDPRSRSKKSRNSSKPSSSPAADLSFQHQDLSESMNIRLRDHSALNTKRAAQLHCASCQCDKSTKWSYIDSNFVVFLESSLHGKKKNNTGTGENEDIYPVYSRSPPVHSPITDLGLQPNVSQPNVIVKKEESRSFPTTLPENCAICLGGFTDLDPKHLSKENVTSPNLNLRCVRCHLAVHSHCYGSYYLTDLKDAKGWECDYCSNLNNPTAKINKVCVLCNRRSIADLPLFKNHEFNNHLLALYSFFTNPSKEQEALSTEEFAAKKENLETVLDTFYRCSKEGNGDSGSKGPYKYYFRDFISEKLPTLNLAKAISKEMCINSEAFWRTGNNNWVHCICALQTPKLKILYKEINPNKPSPRTRTKCSLMASAQANSSQTLVNDTPQHLAYQKVKQVVVEGIESLPKENWKTKCHICREICGAVSDCILDIKEQRIMNTEPKTKSEQDFDFVDSGLAELMEPKVTKLENRDGPGYLDSESKKLNGYVDYLTIPSDQAQLGQDLFRSVKITSEVDIFGQVGNKTSSFLGVGVHPYCAFFSSRVNSMLLKQSSPVYSYLLQALSKDFDKSFTDSQDSKEGHLFTKLQNGYKIEKGVDLVTQTAALDSLDKLLSTSLNNPISSENFSIPSIAVGPYMNKTLSSNSFVQMLMILKNAPHIAQHLLSLVQSSNIGLKNFDGFSDVTLSLNQLIRSLHKSSDYSAKAKEFVDKLDDKSKRISVNQLVGTFICLCTDSKNIDFMNFSQQGALDYPVFALTLLSKIVQEQSKKKSSFVPKFDVKSCIVKESSAVSNLYNYFLRRKTSIPFPNPSKVCGICQIQDSPFWFPLLRSYDKTQKESNYSFNKILINQSTPSFDKSNYNGENNTLENYTEKNSANEPVEWICYHCADS</sequence>
<dbReference type="SUPFAM" id="SSF57903">
    <property type="entry name" value="FYVE/PHD zinc finger"/>
    <property type="match status" value="1"/>
</dbReference>
<evidence type="ECO:0000256" key="1">
    <source>
        <dbReference type="ARBA" id="ARBA00022723"/>
    </source>
</evidence>
<dbReference type="InterPro" id="IPR001965">
    <property type="entry name" value="Znf_PHD"/>
</dbReference>
<dbReference type="GO" id="GO:0004842">
    <property type="term" value="F:ubiquitin-protein transferase activity"/>
    <property type="evidence" value="ECO:0007669"/>
    <property type="project" value="TreeGrafter"/>
</dbReference>
<feature type="compositionally biased region" description="Low complexity" evidence="5">
    <location>
        <begin position="388"/>
        <end position="402"/>
    </location>
</feature>
<feature type="region of interest" description="Disordered" evidence="5">
    <location>
        <begin position="375"/>
        <end position="434"/>
    </location>
</feature>
<dbReference type="STRING" id="133381.A0A2T9ZD87"/>
<dbReference type="GO" id="GO:0003682">
    <property type="term" value="F:chromatin binding"/>
    <property type="evidence" value="ECO:0007669"/>
    <property type="project" value="InterPro"/>
</dbReference>